<dbReference type="PROSITE" id="PS00232">
    <property type="entry name" value="CADHERIN_1"/>
    <property type="match status" value="2"/>
</dbReference>
<dbReference type="GO" id="GO:0005509">
    <property type="term" value="F:calcium ion binding"/>
    <property type="evidence" value="ECO:0007669"/>
    <property type="project" value="UniProtKB-UniRule"/>
</dbReference>
<dbReference type="InterPro" id="IPR039808">
    <property type="entry name" value="Cadherin"/>
</dbReference>
<dbReference type="InterPro" id="IPR015919">
    <property type="entry name" value="Cadherin-like_sf"/>
</dbReference>
<evidence type="ECO:0000259" key="8">
    <source>
        <dbReference type="PROSITE" id="PS50268"/>
    </source>
</evidence>
<dbReference type="PANTHER" id="PTHR24027">
    <property type="entry name" value="CADHERIN-23"/>
    <property type="match status" value="1"/>
</dbReference>
<protein>
    <recommendedName>
        <fullName evidence="8">Cadherin domain-containing protein</fullName>
    </recommendedName>
</protein>
<dbReference type="PRINTS" id="PR00205">
    <property type="entry name" value="CADHERIN"/>
</dbReference>
<dbReference type="PROSITE" id="PS50268">
    <property type="entry name" value="CADHERIN_2"/>
    <property type="match status" value="2"/>
</dbReference>
<evidence type="ECO:0000313" key="10">
    <source>
        <dbReference type="Proteomes" id="UP000699462"/>
    </source>
</evidence>
<evidence type="ECO:0000256" key="3">
    <source>
        <dbReference type="ARBA" id="ARBA00022737"/>
    </source>
</evidence>
<dbReference type="EMBL" id="JTDF01000548">
    <property type="protein sequence ID" value="KAF8571387.1"/>
    <property type="molecule type" value="Genomic_DNA"/>
</dbReference>
<dbReference type="InterPro" id="IPR020894">
    <property type="entry name" value="Cadherin_CS"/>
</dbReference>
<dbReference type="Gene3D" id="2.60.40.60">
    <property type="entry name" value="Cadherins"/>
    <property type="match status" value="2"/>
</dbReference>
<dbReference type="GO" id="GO:0008013">
    <property type="term" value="F:beta-catenin binding"/>
    <property type="evidence" value="ECO:0007669"/>
    <property type="project" value="TreeGrafter"/>
</dbReference>
<dbReference type="PANTHER" id="PTHR24027:SF438">
    <property type="entry name" value="CADHERIN 23"/>
    <property type="match status" value="1"/>
</dbReference>
<comment type="subcellular location">
    <subcellularLocation>
        <location evidence="1">Membrane</location>
    </subcellularLocation>
</comment>
<keyword evidence="2" id="KW-0812">Transmembrane</keyword>
<dbReference type="InterPro" id="IPR002126">
    <property type="entry name" value="Cadherin-like_dom"/>
</dbReference>
<evidence type="ECO:0000256" key="6">
    <source>
        <dbReference type="ARBA" id="ARBA00023136"/>
    </source>
</evidence>
<dbReference type="GO" id="GO:0045296">
    <property type="term" value="F:cadherin binding"/>
    <property type="evidence" value="ECO:0007669"/>
    <property type="project" value="TreeGrafter"/>
</dbReference>
<evidence type="ECO:0000256" key="1">
    <source>
        <dbReference type="ARBA" id="ARBA00004370"/>
    </source>
</evidence>
<keyword evidence="5" id="KW-1133">Transmembrane helix</keyword>
<dbReference type="SMART" id="SM00112">
    <property type="entry name" value="CA"/>
    <property type="match status" value="1"/>
</dbReference>
<dbReference type="OrthoDB" id="6252479at2759"/>
<dbReference type="GO" id="GO:0007156">
    <property type="term" value="P:homophilic cell adhesion via plasma membrane adhesion molecules"/>
    <property type="evidence" value="ECO:0007669"/>
    <property type="project" value="InterPro"/>
</dbReference>
<organism evidence="9 10">
    <name type="scientific">Paragonimus westermani</name>
    <dbReference type="NCBI Taxonomy" id="34504"/>
    <lineage>
        <taxon>Eukaryota</taxon>
        <taxon>Metazoa</taxon>
        <taxon>Spiralia</taxon>
        <taxon>Lophotrochozoa</taxon>
        <taxon>Platyhelminthes</taxon>
        <taxon>Trematoda</taxon>
        <taxon>Digenea</taxon>
        <taxon>Plagiorchiida</taxon>
        <taxon>Troglotremata</taxon>
        <taxon>Troglotrematidae</taxon>
        <taxon>Paragonimus</taxon>
    </lineage>
</organism>
<dbReference type="Pfam" id="PF00028">
    <property type="entry name" value="Cadherin"/>
    <property type="match status" value="1"/>
</dbReference>
<name>A0A8T0DXH1_9TREM</name>
<keyword evidence="6" id="KW-0472">Membrane</keyword>
<proteinExistence type="predicted"/>
<dbReference type="AlphaFoldDB" id="A0A8T0DXH1"/>
<keyword evidence="10" id="KW-1185">Reference proteome</keyword>
<evidence type="ECO:0000313" key="9">
    <source>
        <dbReference type="EMBL" id="KAF8571387.1"/>
    </source>
</evidence>
<keyword evidence="3" id="KW-0677">Repeat</keyword>
<reference evidence="9 10" key="1">
    <citation type="submission" date="2019-07" db="EMBL/GenBank/DDBJ databases">
        <title>Annotation for the trematode Paragonimus westermani.</title>
        <authorList>
            <person name="Choi Y.-J."/>
        </authorList>
    </citation>
    <scope>NUCLEOTIDE SEQUENCE [LARGE SCALE GENOMIC DNA]</scope>
    <source>
        <strain evidence="9">180907_Pwestermani</strain>
    </source>
</reference>
<comment type="caution">
    <text evidence="9">The sequence shown here is derived from an EMBL/GenBank/DDBJ whole genome shotgun (WGS) entry which is preliminary data.</text>
</comment>
<dbReference type="FunFam" id="2.60.40.60:FF:000020">
    <property type="entry name" value="Dachsous cadherin-related 1b"/>
    <property type="match status" value="1"/>
</dbReference>
<feature type="domain" description="Cadherin" evidence="8">
    <location>
        <begin position="39"/>
        <end position="160"/>
    </location>
</feature>
<accession>A0A8T0DXH1</accession>
<feature type="domain" description="Cadherin" evidence="8">
    <location>
        <begin position="5"/>
        <end position="38"/>
    </location>
</feature>
<gene>
    <name evidence="9" type="ORF">P879_05356</name>
</gene>
<dbReference type="GO" id="GO:0016342">
    <property type="term" value="C:catenin complex"/>
    <property type="evidence" value="ECO:0007669"/>
    <property type="project" value="TreeGrafter"/>
</dbReference>
<dbReference type="Proteomes" id="UP000699462">
    <property type="component" value="Unassembled WGS sequence"/>
</dbReference>
<dbReference type="GO" id="GO:0016477">
    <property type="term" value="P:cell migration"/>
    <property type="evidence" value="ECO:0007669"/>
    <property type="project" value="TreeGrafter"/>
</dbReference>
<dbReference type="CDD" id="cd11304">
    <property type="entry name" value="Cadherin_repeat"/>
    <property type="match status" value="1"/>
</dbReference>
<evidence type="ECO:0000256" key="5">
    <source>
        <dbReference type="ARBA" id="ARBA00022989"/>
    </source>
</evidence>
<evidence type="ECO:0000256" key="4">
    <source>
        <dbReference type="ARBA" id="ARBA00022837"/>
    </source>
</evidence>
<evidence type="ECO:0000256" key="2">
    <source>
        <dbReference type="ARBA" id="ARBA00022692"/>
    </source>
</evidence>
<sequence length="233" mass="25502">MDSLVTVECTDAEGVNSLTQNASLYITVTDVNDHSPTFDKSAYNGRVAENSPTAEVHLSSPMRVTDADSGTNALVTFSVFDLGDEDNTSDSSVQLENGSRLFRIDPRSGRIWTVIPLDCESKSQYTLLVIATDSGLPNPKSGSATVYITVEDENDNAPEFTSSHYMFEGDLHHFTACCSGHLFELDYSQNVTLLNVFQVNRSSKPFGSKTTALFSDAVRTKPFHSIDHILTTK</sequence>
<keyword evidence="4 7" id="KW-0106">Calcium</keyword>
<dbReference type="SUPFAM" id="SSF49313">
    <property type="entry name" value="Cadherin-like"/>
    <property type="match status" value="1"/>
</dbReference>
<evidence type="ECO:0000256" key="7">
    <source>
        <dbReference type="PROSITE-ProRule" id="PRU00043"/>
    </source>
</evidence>